<dbReference type="GO" id="GO:0055129">
    <property type="term" value="P:L-proline biosynthetic process"/>
    <property type="evidence" value="ECO:0007669"/>
    <property type="project" value="UniProtKB-UniRule"/>
</dbReference>
<dbReference type="PANTHER" id="PTHR11063">
    <property type="entry name" value="GLUTAMATE SEMIALDEHYDE DEHYDROGENASE"/>
    <property type="match status" value="1"/>
</dbReference>
<dbReference type="InterPro" id="IPR016162">
    <property type="entry name" value="Ald_DH_N"/>
</dbReference>
<evidence type="ECO:0000256" key="6">
    <source>
        <dbReference type="ARBA" id="ARBA00049024"/>
    </source>
</evidence>
<dbReference type="InterPro" id="IPR016163">
    <property type="entry name" value="Ald_DH_C"/>
</dbReference>
<comment type="pathway">
    <text evidence="1 7">Amino-acid biosynthesis; L-proline biosynthesis; L-glutamate 5-semialdehyde from L-glutamate: step 2/2.</text>
</comment>
<dbReference type="GO" id="GO:0004350">
    <property type="term" value="F:glutamate-5-semialdehyde dehydrogenase activity"/>
    <property type="evidence" value="ECO:0007669"/>
    <property type="project" value="UniProtKB-UniRule"/>
</dbReference>
<dbReference type="Pfam" id="PF00171">
    <property type="entry name" value="Aldedh"/>
    <property type="match status" value="1"/>
</dbReference>
<dbReference type="InterPro" id="IPR016161">
    <property type="entry name" value="Ald_DH/histidinol_DH"/>
</dbReference>
<evidence type="ECO:0000313" key="10">
    <source>
        <dbReference type="Proteomes" id="UP000198773"/>
    </source>
</evidence>
<evidence type="ECO:0000256" key="3">
    <source>
        <dbReference type="ARBA" id="ARBA00022650"/>
    </source>
</evidence>
<comment type="similarity">
    <text evidence="7">Belongs to the gamma-glutamyl phosphate reductase family.</text>
</comment>
<dbReference type="EMBL" id="FNRM01000009">
    <property type="protein sequence ID" value="SEA92613.1"/>
    <property type="molecule type" value="Genomic_DNA"/>
</dbReference>
<dbReference type="PROSITE" id="PS01223">
    <property type="entry name" value="PROA"/>
    <property type="match status" value="1"/>
</dbReference>
<dbReference type="InterPro" id="IPR000965">
    <property type="entry name" value="GPR_dom"/>
</dbReference>
<dbReference type="Proteomes" id="UP000198773">
    <property type="component" value="Unassembled WGS sequence"/>
</dbReference>
<dbReference type="UniPathway" id="UPA00098">
    <property type="reaction ID" value="UER00360"/>
</dbReference>
<comment type="subcellular location">
    <subcellularLocation>
        <location evidence="7">Cytoplasm</location>
    </subcellularLocation>
</comment>
<dbReference type="RefSeq" id="WP_091344532.1">
    <property type="nucleotide sequence ID" value="NZ_FNRM01000009.1"/>
</dbReference>
<protein>
    <recommendedName>
        <fullName evidence="7">Gamma-glutamyl phosphate reductase</fullName>
        <shortName evidence="7">GPR</shortName>
        <ecNumber evidence="7">1.2.1.41</ecNumber>
    </recommendedName>
    <alternativeName>
        <fullName evidence="7">Glutamate-5-semialdehyde dehydrogenase</fullName>
    </alternativeName>
    <alternativeName>
        <fullName evidence="7">Glutamyl-gamma-semialdehyde dehydrogenase</fullName>
        <shortName evidence="7">GSA dehydrogenase</shortName>
    </alternativeName>
</protein>
<dbReference type="OrthoDB" id="9809970at2"/>
<keyword evidence="2 7" id="KW-0028">Amino-acid biosynthesis</keyword>
<evidence type="ECO:0000256" key="4">
    <source>
        <dbReference type="ARBA" id="ARBA00022857"/>
    </source>
</evidence>
<dbReference type="FunFam" id="3.40.309.10:FF:000006">
    <property type="entry name" value="Gamma-glutamyl phosphate reductase"/>
    <property type="match status" value="1"/>
</dbReference>
<dbReference type="PANTHER" id="PTHR11063:SF8">
    <property type="entry name" value="DELTA-1-PYRROLINE-5-CARBOXYLATE SYNTHASE"/>
    <property type="match status" value="1"/>
</dbReference>
<proteinExistence type="inferred from homology"/>
<accession>A0A1H4F5Q1</accession>
<name>A0A1H4F5Q1_ALKAM</name>
<dbReference type="InterPro" id="IPR015590">
    <property type="entry name" value="Aldehyde_DH_dom"/>
</dbReference>
<dbReference type="InterPro" id="IPR020593">
    <property type="entry name" value="G-glutamylP_reductase_CS"/>
</dbReference>
<evidence type="ECO:0000259" key="8">
    <source>
        <dbReference type="Pfam" id="PF00171"/>
    </source>
</evidence>
<dbReference type="GO" id="GO:0050661">
    <property type="term" value="F:NADP binding"/>
    <property type="evidence" value="ECO:0007669"/>
    <property type="project" value="InterPro"/>
</dbReference>
<dbReference type="GO" id="GO:0005737">
    <property type="term" value="C:cytoplasm"/>
    <property type="evidence" value="ECO:0007669"/>
    <property type="project" value="UniProtKB-SubCell"/>
</dbReference>
<evidence type="ECO:0000256" key="5">
    <source>
        <dbReference type="ARBA" id="ARBA00023002"/>
    </source>
</evidence>
<feature type="domain" description="Aldehyde dehydrogenase" evidence="8">
    <location>
        <begin position="13"/>
        <end position="291"/>
    </location>
</feature>
<dbReference type="InterPro" id="IPR012134">
    <property type="entry name" value="Glu-5-SA_DH"/>
</dbReference>
<dbReference type="STRING" id="152573.SAMN04488051_10921"/>
<dbReference type="SUPFAM" id="SSF53720">
    <property type="entry name" value="ALDH-like"/>
    <property type="match status" value="1"/>
</dbReference>
<dbReference type="EC" id="1.2.1.41" evidence="7"/>
<dbReference type="CDD" id="cd07079">
    <property type="entry name" value="ALDH_F18-19_ProA-GPR"/>
    <property type="match status" value="1"/>
</dbReference>
<dbReference type="AlphaFoldDB" id="A0A1H4F5Q1"/>
<dbReference type="Gene3D" id="3.40.309.10">
    <property type="entry name" value="Aldehyde Dehydrogenase, Chain A, domain 2"/>
    <property type="match status" value="1"/>
</dbReference>
<dbReference type="HAMAP" id="MF_00412">
    <property type="entry name" value="ProA"/>
    <property type="match status" value="1"/>
</dbReference>
<reference evidence="9 10" key="1">
    <citation type="submission" date="2016-10" db="EMBL/GenBank/DDBJ databases">
        <authorList>
            <person name="de Groot N.N."/>
        </authorList>
    </citation>
    <scope>NUCLEOTIDE SEQUENCE [LARGE SCALE GENOMIC DNA]</scope>
    <source>
        <strain evidence="9 10">CGMCC 1.3430</strain>
    </source>
</reference>
<gene>
    <name evidence="7" type="primary">proA</name>
    <name evidence="9" type="ORF">SAMN04488051_10921</name>
</gene>
<dbReference type="PIRSF" id="PIRSF000151">
    <property type="entry name" value="GPR"/>
    <property type="match status" value="1"/>
</dbReference>
<sequence>MSTLSLGTRAATLAAQAAKAAKAVAHLSTEQKNYVLQSMANAIRSATPAILAANAAELETARTNQTSAAMLDRLTLTPERIDAMAAAIEQIIHLPDPVGSKRFIEERPNGIRIEKRRIPLGVICMIYEARPNVTADAGALCFKSGNAVILRCGREAIQTSLAIAKAMHQALAEHKLPEDVITIVPDPDRQLMLDLIQQDQFIDLVIPRGGEGLIRFVTDNSRVPVIQHFKGVCHLYVDQSADLNMALELLLNGKVQRPGVCNALECLLVNKHQAADFLPMVADALRAHQVKVHACERSISYFDSAEPIAAGDFGQEYLAPEIAIRLVDDLDAAMAHIDQFGSYHTEVICTQDQASADTFINQVDAAVVMHNASSRFSDGGELGLGAEIGISTSKLHAYGPMGLEALTTERFVVTGQGQTR</sequence>
<evidence type="ECO:0000256" key="1">
    <source>
        <dbReference type="ARBA" id="ARBA00004985"/>
    </source>
</evidence>
<keyword evidence="5 7" id="KW-0560">Oxidoreductase</keyword>
<dbReference type="NCBIfam" id="NF001221">
    <property type="entry name" value="PRK00197.1"/>
    <property type="match status" value="1"/>
</dbReference>
<comment type="catalytic activity">
    <reaction evidence="6 7">
        <text>L-glutamate 5-semialdehyde + phosphate + NADP(+) = L-glutamyl 5-phosphate + NADPH + H(+)</text>
        <dbReference type="Rhea" id="RHEA:19541"/>
        <dbReference type="ChEBI" id="CHEBI:15378"/>
        <dbReference type="ChEBI" id="CHEBI:43474"/>
        <dbReference type="ChEBI" id="CHEBI:57783"/>
        <dbReference type="ChEBI" id="CHEBI:58066"/>
        <dbReference type="ChEBI" id="CHEBI:58274"/>
        <dbReference type="ChEBI" id="CHEBI:58349"/>
        <dbReference type="EC" id="1.2.1.41"/>
    </reaction>
</comment>
<keyword evidence="7" id="KW-0963">Cytoplasm</keyword>
<evidence type="ECO:0000256" key="7">
    <source>
        <dbReference type="HAMAP-Rule" id="MF_00412"/>
    </source>
</evidence>
<keyword evidence="3 7" id="KW-0641">Proline biosynthesis</keyword>
<comment type="function">
    <text evidence="7">Catalyzes the NADPH-dependent reduction of L-glutamate 5-phosphate into L-glutamate 5-semialdehyde and phosphate. The product spontaneously undergoes cyclization to form 1-pyrroline-5-carboxylate.</text>
</comment>
<evidence type="ECO:0000256" key="2">
    <source>
        <dbReference type="ARBA" id="ARBA00022605"/>
    </source>
</evidence>
<dbReference type="Gene3D" id="3.40.605.10">
    <property type="entry name" value="Aldehyde Dehydrogenase, Chain A, domain 1"/>
    <property type="match status" value="1"/>
</dbReference>
<organism evidence="9 10">
    <name type="scientific">Alkalimonas amylolytica</name>
    <dbReference type="NCBI Taxonomy" id="152573"/>
    <lineage>
        <taxon>Bacteria</taxon>
        <taxon>Pseudomonadati</taxon>
        <taxon>Pseudomonadota</taxon>
        <taxon>Gammaproteobacteria</taxon>
        <taxon>Alkalimonas</taxon>
    </lineage>
</organism>
<keyword evidence="10" id="KW-1185">Reference proteome</keyword>
<keyword evidence="4 7" id="KW-0521">NADP</keyword>
<evidence type="ECO:0000313" key="9">
    <source>
        <dbReference type="EMBL" id="SEA92613.1"/>
    </source>
</evidence>
<dbReference type="NCBIfam" id="TIGR00407">
    <property type="entry name" value="proA"/>
    <property type="match status" value="1"/>
</dbReference>